<dbReference type="InterPro" id="IPR002641">
    <property type="entry name" value="PNPLA_dom"/>
</dbReference>
<organism evidence="4 5">
    <name type="scientific">Palleronia marisminoris</name>
    <dbReference type="NCBI Taxonomy" id="315423"/>
    <lineage>
        <taxon>Bacteria</taxon>
        <taxon>Pseudomonadati</taxon>
        <taxon>Pseudomonadota</taxon>
        <taxon>Alphaproteobacteria</taxon>
        <taxon>Rhodobacterales</taxon>
        <taxon>Roseobacteraceae</taxon>
        <taxon>Palleronia</taxon>
    </lineage>
</organism>
<feature type="domain" description="PNPLA" evidence="3">
    <location>
        <begin position="9"/>
        <end position="218"/>
    </location>
</feature>
<keyword evidence="2" id="KW-0378">Hydrolase</keyword>
<dbReference type="SUPFAM" id="SSF52151">
    <property type="entry name" value="FabD/lysophospholipase-like"/>
    <property type="match status" value="1"/>
</dbReference>
<dbReference type="STRING" id="315423.SAMN04488020_10745"/>
<keyword evidence="5" id="KW-1185">Reference proteome</keyword>
<gene>
    <name evidence="4" type="ORF">PAM7066_02517</name>
</gene>
<dbReference type="Gene3D" id="3.40.1090.10">
    <property type="entry name" value="Cytosolic phospholipase A2 catalytic domain"/>
    <property type="match status" value="1"/>
</dbReference>
<reference evidence="4 5" key="1">
    <citation type="submission" date="2017-03" db="EMBL/GenBank/DDBJ databases">
        <authorList>
            <person name="Afonso C.L."/>
            <person name="Miller P.J."/>
            <person name="Scott M.A."/>
            <person name="Spackman E."/>
            <person name="Goraichik I."/>
            <person name="Dimitrov K.M."/>
            <person name="Suarez D.L."/>
            <person name="Swayne D.E."/>
        </authorList>
    </citation>
    <scope>NUCLEOTIDE SEQUENCE [LARGE SCALE GENOMIC DNA]</scope>
    <source>
        <strain evidence="4 5">CECT 7066</strain>
    </source>
</reference>
<dbReference type="Proteomes" id="UP000193870">
    <property type="component" value="Unassembled WGS sequence"/>
</dbReference>
<comment type="caution">
    <text evidence="2">Lacks conserved residue(s) required for the propagation of feature annotation.</text>
</comment>
<accession>A0A1Y5T1Y0</accession>
<dbReference type="Pfam" id="PF01734">
    <property type="entry name" value="Patatin"/>
    <property type="match status" value="1"/>
</dbReference>
<evidence type="ECO:0000313" key="4">
    <source>
        <dbReference type="EMBL" id="SLN53562.1"/>
    </source>
</evidence>
<keyword evidence="2" id="KW-0442">Lipid degradation</keyword>
<dbReference type="PROSITE" id="PS51635">
    <property type="entry name" value="PNPLA"/>
    <property type="match status" value="1"/>
</dbReference>
<keyword evidence="1 2" id="KW-0443">Lipid metabolism</keyword>
<dbReference type="EMBL" id="FWFV01000007">
    <property type="protein sequence ID" value="SLN53562.1"/>
    <property type="molecule type" value="Genomic_DNA"/>
</dbReference>
<feature type="short sequence motif" description="GXSXG" evidence="2">
    <location>
        <begin position="41"/>
        <end position="45"/>
    </location>
</feature>
<evidence type="ECO:0000256" key="2">
    <source>
        <dbReference type="PROSITE-ProRule" id="PRU01161"/>
    </source>
</evidence>
<feature type="active site" description="Nucleophile" evidence="2">
    <location>
        <position position="43"/>
    </location>
</feature>
<sequence>MSDTFFDQIVFSGGGTRCMWQGGFVDVLRQEIPLSPERVTGVSGGACSACGFVTHRGRHVRDIFIESFQKHDRNIPLHEPFDGKYGYTPHQQIYREVIKACFDDPEATDDIAKGPQLEILIGRPPDDQWAKLTGAAMTLLYEADTAVRSNPHLRWPKAAGLKGEMIDARAAARDGRIIDLICAAATIPPAFEPPLWNGEPAIDAGMVDQAPFPTGDSGRTLVLLTKAFNDIPEVDGRVYVAPSEEVPADKIDFTDPQKMRDTWALGEEDARSFLRDIGNIARK</sequence>
<dbReference type="RefSeq" id="WP_085854526.1">
    <property type="nucleotide sequence ID" value="NZ_FOPF01000007.1"/>
</dbReference>
<evidence type="ECO:0000259" key="3">
    <source>
        <dbReference type="PROSITE" id="PS51635"/>
    </source>
</evidence>
<evidence type="ECO:0000256" key="1">
    <source>
        <dbReference type="ARBA" id="ARBA00023098"/>
    </source>
</evidence>
<dbReference type="GO" id="GO:0016042">
    <property type="term" value="P:lipid catabolic process"/>
    <property type="evidence" value="ECO:0007669"/>
    <property type="project" value="UniProtKB-UniRule"/>
</dbReference>
<protein>
    <submittedName>
        <fullName evidence="4">Patatin-like phospholipase</fullName>
    </submittedName>
</protein>
<proteinExistence type="predicted"/>
<dbReference type="OrthoDB" id="7401351at2"/>
<feature type="active site" description="Proton acceptor" evidence="2">
    <location>
        <position position="203"/>
    </location>
</feature>
<evidence type="ECO:0000313" key="5">
    <source>
        <dbReference type="Proteomes" id="UP000193870"/>
    </source>
</evidence>
<dbReference type="GO" id="GO:0016787">
    <property type="term" value="F:hydrolase activity"/>
    <property type="evidence" value="ECO:0007669"/>
    <property type="project" value="UniProtKB-UniRule"/>
</dbReference>
<name>A0A1Y5T1Y0_9RHOB</name>
<dbReference type="InterPro" id="IPR016035">
    <property type="entry name" value="Acyl_Trfase/lysoPLipase"/>
</dbReference>
<dbReference type="AlphaFoldDB" id="A0A1Y5T1Y0"/>